<reference evidence="1" key="1">
    <citation type="submission" date="2020-04" db="EMBL/GenBank/DDBJ databases">
        <authorList>
            <person name="Alioto T."/>
            <person name="Alioto T."/>
            <person name="Gomez Garrido J."/>
        </authorList>
    </citation>
    <scope>NUCLEOTIDE SEQUENCE</scope>
    <source>
        <strain evidence="1">A484AB</strain>
    </source>
</reference>
<dbReference type="Proteomes" id="UP001152795">
    <property type="component" value="Unassembled WGS sequence"/>
</dbReference>
<gene>
    <name evidence="1" type="ORF">PACLA_8A002077</name>
</gene>
<keyword evidence="1" id="KW-0804">Transcription</keyword>
<dbReference type="AlphaFoldDB" id="A0A6S7HGJ2"/>
<evidence type="ECO:0000313" key="2">
    <source>
        <dbReference type="Proteomes" id="UP001152795"/>
    </source>
</evidence>
<sequence length="81" mass="9148">MTAILNVVKEDEVSVNPLLIQFTNGDVNTESNDHLKFTLYKSSNTEDVRKKFRRTLVAETNRMKYSGSNFGMAARSSSLCK</sequence>
<dbReference type="EMBL" id="CACRXK020004680">
    <property type="protein sequence ID" value="CAB4003616.1"/>
    <property type="molecule type" value="Genomic_DNA"/>
</dbReference>
<proteinExistence type="predicted"/>
<organism evidence="1 2">
    <name type="scientific">Paramuricea clavata</name>
    <name type="common">Red gorgonian</name>
    <name type="synonym">Violescent sea-whip</name>
    <dbReference type="NCBI Taxonomy" id="317549"/>
    <lineage>
        <taxon>Eukaryota</taxon>
        <taxon>Metazoa</taxon>
        <taxon>Cnidaria</taxon>
        <taxon>Anthozoa</taxon>
        <taxon>Octocorallia</taxon>
        <taxon>Malacalcyonacea</taxon>
        <taxon>Plexauridae</taxon>
        <taxon>Paramuricea</taxon>
    </lineage>
</organism>
<name>A0A6S7HGJ2_PARCT</name>
<comment type="caution">
    <text evidence="1">The sequence shown here is derived from an EMBL/GenBank/DDBJ whole genome shotgun (WGS) entry which is preliminary data.</text>
</comment>
<dbReference type="OrthoDB" id="532500at2759"/>
<dbReference type="GO" id="GO:0000428">
    <property type="term" value="C:DNA-directed RNA polymerase complex"/>
    <property type="evidence" value="ECO:0007669"/>
    <property type="project" value="UniProtKB-KW"/>
</dbReference>
<keyword evidence="1" id="KW-0240">DNA-directed RNA polymerase</keyword>
<keyword evidence="2" id="KW-1185">Reference proteome</keyword>
<accession>A0A6S7HGJ2</accession>
<protein>
    <submittedName>
        <fullName evidence="1">DNA-directed RNA polymerase I subunit RPA49</fullName>
    </submittedName>
</protein>
<evidence type="ECO:0000313" key="1">
    <source>
        <dbReference type="EMBL" id="CAB4003616.1"/>
    </source>
</evidence>